<evidence type="ECO:0000259" key="2">
    <source>
        <dbReference type="Pfam" id="PF01370"/>
    </source>
</evidence>
<organism evidence="3">
    <name type="scientific">marine sediment metagenome</name>
    <dbReference type="NCBI Taxonomy" id="412755"/>
    <lineage>
        <taxon>unclassified sequences</taxon>
        <taxon>metagenomes</taxon>
        <taxon>ecological metagenomes</taxon>
    </lineage>
</organism>
<dbReference type="Gene3D" id="3.90.25.10">
    <property type="entry name" value="UDP-galactose 4-epimerase, domain 1"/>
    <property type="match status" value="1"/>
</dbReference>
<protein>
    <recommendedName>
        <fullName evidence="2">NAD-dependent epimerase/dehydratase domain-containing protein</fullName>
    </recommendedName>
</protein>
<evidence type="ECO:0000313" key="3">
    <source>
        <dbReference type="EMBL" id="GAF78945.1"/>
    </source>
</evidence>
<dbReference type="AlphaFoldDB" id="X0TS36"/>
<gene>
    <name evidence="3" type="ORF">S01H1_03624</name>
</gene>
<comment type="similarity">
    <text evidence="1">Belongs to the NAD(P)-dependent epimerase/dehydratase family.</text>
</comment>
<evidence type="ECO:0000256" key="1">
    <source>
        <dbReference type="ARBA" id="ARBA00007637"/>
    </source>
</evidence>
<comment type="caution">
    <text evidence="3">The sequence shown here is derived from an EMBL/GenBank/DDBJ whole genome shotgun (WGS) entry which is preliminary data.</text>
</comment>
<dbReference type="Pfam" id="PF01370">
    <property type="entry name" value="Epimerase"/>
    <property type="match status" value="1"/>
</dbReference>
<dbReference type="SUPFAM" id="SSF51735">
    <property type="entry name" value="NAD(P)-binding Rossmann-fold domains"/>
    <property type="match status" value="1"/>
</dbReference>
<feature type="domain" description="NAD-dependent epimerase/dehydratase" evidence="2">
    <location>
        <begin position="4"/>
        <end position="240"/>
    </location>
</feature>
<dbReference type="CDD" id="cd05256">
    <property type="entry name" value="UDP_AE_SDR_e"/>
    <property type="match status" value="1"/>
</dbReference>
<dbReference type="PANTHER" id="PTHR43000">
    <property type="entry name" value="DTDP-D-GLUCOSE 4,6-DEHYDRATASE-RELATED"/>
    <property type="match status" value="1"/>
</dbReference>
<proteinExistence type="inferred from homology"/>
<accession>X0TS36</accession>
<dbReference type="Gene3D" id="3.40.50.720">
    <property type="entry name" value="NAD(P)-binding Rossmann-like Domain"/>
    <property type="match status" value="1"/>
</dbReference>
<reference evidence="3" key="1">
    <citation type="journal article" date="2014" name="Front. Microbiol.">
        <title>High frequency of phylogenetically diverse reductive dehalogenase-homologous genes in deep subseafloor sedimentary metagenomes.</title>
        <authorList>
            <person name="Kawai M."/>
            <person name="Futagami T."/>
            <person name="Toyoda A."/>
            <person name="Takaki Y."/>
            <person name="Nishi S."/>
            <person name="Hori S."/>
            <person name="Arai W."/>
            <person name="Tsubouchi T."/>
            <person name="Morono Y."/>
            <person name="Uchiyama I."/>
            <person name="Ito T."/>
            <person name="Fujiyama A."/>
            <person name="Inagaki F."/>
            <person name="Takami H."/>
        </authorList>
    </citation>
    <scope>NUCLEOTIDE SEQUENCE</scope>
    <source>
        <strain evidence="3">Expedition CK06-06</strain>
    </source>
</reference>
<dbReference type="EMBL" id="BARS01001960">
    <property type="protein sequence ID" value="GAF78945.1"/>
    <property type="molecule type" value="Genomic_DNA"/>
</dbReference>
<sequence>MKRVVVTGGAGFIGSHLAEELVQRDYYVIILDDLYTGKMENMEDLLNRSTVEFTKGSVTDQLLLENLFQDVAYVFHQAAIPSVPRSLENPRASHDANVTGTLNVLLAARGSGVKKVIYASSSSVYGDTPELPKKEDMAPNPRSPYAVTKLAAEYYCQVFREVFGLSTVSLRYFNVYGPRQDPNSQYAAVIPKFINWVLLNSRPTIFGDGDQTRDFTFVKDAVQASILAAETNADGVFNVGSGRNITINGLARMVLDFTGIGLEPIHQEPRPGDIWHSLADISKAKTFGYEPRYSLEEGLAETIRSFRHAI</sequence>
<name>X0TS36_9ZZZZ</name>
<dbReference type="InterPro" id="IPR036291">
    <property type="entry name" value="NAD(P)-bd_dom_sf"/>
</dbReference>
<dbReference type="InterPro" id="IPR001509">
    <property type="entry name" value="Epimerase_deHydtase"/>
</dbReference>